<keyword evidence="14 17" id="KW-0324">Glycolysis</keyword>
<dbReference type="RefSeq" id="WP_147670684.1">
    <property type="nucleotide sequence ID" value="NZ_CP120678.1"/>
</dbReference>
<name>A0A9Y2AH81_9FIRM</name>
<gene>
    <name evidence="20" type="primary">pyk</name>
    <name evidence="20" type="ORF">P3F81_05275</name>
</gene>
<dbReference type="InterPro" id="IPR011037">
    <property type="entry name" value="Pyrv_Knase-like_insert_dom_sf"/>
</dbReference>
<dbReference type="GO" id="GO:0000287">
    <property type="term" value="F:magnesium ion binding"/>
    <property type="evidence" value="ECO:0007669"/>
    <property type="project" value="UniProtKB-UniRule"/>
</dbReference>
<protein>
    <recommendedName>
        <fullName evidence="6 16">Pyruvate kinase</fullName>
        <ecNumber evidence="5 16">2.7.1.40</ecNumber>
    </recommendedName>
</protein>
<evidence type="ECO:0000256" key="6">
    <source>
        <dbReference type="ARBA" id="ARBA00018587"/>
    </source>
</evidence>
<dbReference type="InterPro" id="IPR036918">
    <property type="entry name" value="Pyrv_Knase_C_sf"/>
</dbReference>
<evidence type="ECO:0000313" key="20">
    <source>
        <dbReference type="EMBL" id="WIW71710.1"/>
    </source>
</evidence>
<dbReference type="GO" id="GO:0004743">
    <property type="term" value="F:pyruvate kinase activity"/>
    <property type="evidence" value="ECO:0007669"/>
    <property type="project" value="UniProtKB-UniRule"/>
</dbReference>
<dbReference type="InterPro" id="IPR040442">
    <property type="entry name" value="Pyrv_kinase-like_dom_sf"/>
</dbReference>
<dbReference type="GO" id="GO:0006950">
    <property type="term" value="P:response to stress"/>
    <property type="evidence" value="ECO:0007669"/>
    <property type="project" value="UniProtKB-ARBA"/>
</dbReference>
<keyword evidence="8" id="KW-0479">Metal-binding</keyword>
<evidence type="ECO:0000256" key="5">
    <source>
        <dbReference type="ARBA" id="ARBA00012142"/>
    </source>
</evidence>
<keyword evidence="13" id="KW-0630">Potassium</keyword>
<dbReference type="FunFam" id="2.40.33.10:FF:000001">
    <property type="entry name" value="Pyruvate kinase"/>
    <property type="match status" value="1"/>
</dbReference>
<comment type="cofactor">
    <cofactor evidence="2">
        <name>K(+)</name>
        <dbReference type="ChEBI" id="CHEBI:29103"/>
    </cofactor>
</comment>
<dbReference type="InterPro" id="IPR015795">
    <property type="entry name" value="Pyrv_Knase_C"/>
</dbReference>
<dbReference type="Proteomes" id="UP001243623">
    <property type="component" value="Chromosome"/>
</dbReference>
<evidence type="ECO:0000256" key="8">
    <source>
        <dbReference type="ARBA" id="ARBA00022723"/>
    </source>
</evidence>
<evidence type="ECO:0000259" key="18">
    <source>
        <dbReference type="Pfam" id="PF00224"/>
    </source>
</evidence>
<comment type="similarity">
    <text evidence="4 17">Belongs to the pyruvate kinase family.</text>
</comment>
<evidence type="ECO:0000256" key="16">
    <source>
        <dbReference type="NCBIfam" id="TIGR01064"/>
    </source>
</evidence>
<feature type="domain" description="Pyruvate kinase C-terminal" evidence="19">
    <location>
        <begin position="357"/>
        <end position="468"/>
    </location>
</feature>
<comment type="pathway">
    <text evidence="3 17">Carbohydrate degradation; glycolysis; pyruvate from D-glyceraldehyde 3-phosphate: step 5/5.</text>
</comment>
<dbReference type="InterPro" id="IPR001697">
    <property type="entry name" value="Pyr_Knase"/>
</dbReference>
<evidence type="ECO:0000256" key="7">
    <source>
        <dbReference type="ARBA" id="ARBA00022679"/>
    </source>
</evidence>
<evidence type="ECO:0000256" key="13">
    <source>
        <dbReference type="ARBA" id="ARBA00022958"/>
    </source>
</evidence>
<evidence type="ECO:0000256" key="2">
    <source>
        <dbReference type="ARBA" id="ARBA00001958"/>
    </source>
</evidence>
<dbReference type="NCBIfam" id="NF004978">
    <property type="entry name" value="PRK06354.1"/>
    <property type="match status" value="1"/>
</dbReference>
<comment type="cofactor">
    <cofactor evidence="1">
        <name>Mg(2+)</name>
        <dbReference type="ChEBI" id="CHEBI:18420"/>
    </cofactor>
</comment>
<dbReference type="GO" id="GO:0016301">
    <property type="term" value="F:kinase activity"/>
    <property type="evidence" value="ECO:0007669"/>
    <property type="project" value="UniProtKB-KW"/>
</dbReference>
<evidence type="ECO:0000256" key="12">
    <source>
        <dbReference type="ARBA" id="ARBA00022842"/>
    </source>
</evidence>
<dbReference type="AlphaFoldDB" id="A0A9Y2AH81"/>
<evidence type="ECO:0000256" key="10">
    <source>
        <dbReference type="ARBA" id="ARBA00022777"/>
    </source>
</evidence>
<evidence type="ECO:0000313" key="21">
    <source>
        <dbReference type="Proteomes" id="UP001243623"/>
    </source>
</evidence>
<organism evidence="20 21">
    <name type="scientific">Selenobaculum gibii</name>
    <dbReference type="NCBI Taxonomy" id="3054208"/>
    <lineage>
        <taxon>Bacteria</taxon>
        <taxon>Bacillati</taxon>
        <taxon>Bacillota</taxon>
        <taxon>Negativicutes</taxon>
        <taxon>Selenomonadales</taxon>
        <taxon>Selenomonadaceae</taxon>
        <taxon>Selenobaculum</taxon>
    </lineage>
</organism>
<sequence length="471" mass="51011">MMKKTKIVCTMGPGTDGDSILEQLLNAGMNVGRCNFSHGDHEEQLCRITKLRAASQKVGKPVALLLDTKGPEMRLGKFKGGKTFLTKNSTFIITADEVEGTNERASVNHKFLPQEVQTGNMILLSDGLISLRVEAIKGNDIITTVMNSGAISSGKRVAVPGVSVNLPFLSEKDKADILFGIKNEMDFIAASFVQRAEDVLAIRNLLIENNYEMGIIAKIENAEGVKNMDEILKVSDGIMVARGDLGVEIPAEDVPLVQKTIIKKCNAAGKIAITATQMLESMVENPRPTRAETSDVANAIMDGTDAIMLSGETASGKYPVEAVKMMARIAEKTEKSLKYNQLFLQKGLVEHSNLTNAMGHASVRLAQSLGAKAIVTASNSGSTGRLISKYRPSMPIILVTPSEKTLRKMQLYWGVHPILRESYNDSDTLINNVIDKAMKYGDFISGDVLVVASGLNDTIGSTNMLKVHVIK</sequence>
<evidence type="ECO:0000256" key="1">
    <source>
        <dbReference type="ARBA" id="ARBA00001946"/>
    </source>
</evidence>
<dbReference type="Gene3D" id="3.40.1380.20">
    <property type="entry name" value="Pyruvate kinase, C-terminal domain"/>
    <property type="match status" value="1"/>
</dbReference>
<dbReference type="Pfam" id="PF00224">
    <property type="entry name" value="PK"/>
    <property type="match status" value="1"/>
</dbReference>
<dbReference type="NCBIfam" id="NF004491">
    <property type="entry name" value="PRK05826.1"/>
    <property type="match status" value="1"/>
</dbReference>
<evidence type="ECO:0000256" key="11">
    <source>
        <dbReference type="ARBA" id="ARBA00022840"/>
    </source>
</evidence>
<dbReference type="InterPro" id="IPR015813">
    <property type="entry name" value="Pyrv/PenolPyrv_kinase-like_dom"/>
</dbReference>
<evidence type="ECO:0000256" key="4">
    <source>
        <dbReference type="ARBA" id="ARBA00008663"/>
    </source>
</evidence>
<keyword evidence="15 20" id="KW-0670">Pyruvate</keyword>
<feature type="domain" description="Pyruvate kinase barrel" evidence="18">
    <location>
        <begin position="2"/>
        <end position="323"/>
    </location>
</feature>
<dbReference type="SUPFAM" id="SSF52935">
    <property type="entry name" value="PK C-terminal domain-like"/>
    <property type="match status" value="1"/>
</dbReference>
<comment type="catalytic activity">
    <reaction evidence="17">
        <text>pyruvate + ATP = phosphoenolpyruvate + ADP + H(+)</text>
        <dbReference type="Rhea" id="RHEA:18157"/>
        <dbReference type="ChEBI" id="CHEBI:15361"/>
        <dbReference type="ChEBI" id="CHEBI:15378"/>
        <dbReference type="ChEBI" id="CHEBI:30616"/>
        <dbReference type="ChEBI" id="CHEBI:58702"/>
        <dbReference type="ChEBI" id="CHEBI:456216"/>
        <dbReference type="EC" id="2.7.1.40"/>
    </reaction>
</comment>
<evidence type="ECO:0000256" key="9">
    <source>
        <dbReference type="ARBA" id="ARBA00022741"/>
    </source>
</evidence>
<keyword evidence="12 17" id="KW-0460">Magnesium</keyword>
<keyword evidence="7 17" id="KW-0808">Transferase</keyword>
<dbReference type="KEGG" id="sgbi:P3F81_05275"/>
<dbReference type="EMBL" id="CP120678">
    <property type="protein sequence ID" value="WIW71710.1"/>
    <property type="molecule type" value="Genomic_DNA"/>
</dbReference>
<keyword evidence="21" id="KW-1185">Reference proteome</keyword>
<evidence type="ECO:0000259" key="19">
    <source>
        <dbReference type="Pfam" id="PF02887"/>
    </source>
</evidence>
<dbReference type="EC" id="2.7.1.40" evidence="5 16"/>
<dbReference type="GO" id="GO:0030955">
    <property type="term" value="F:potassium ion binding"/>
    <property type="evidence" value="ECO:0007669"/>
    <property type="project" value="UniProtKB-UniRule"/>
</dbReference>
<keyword evidence="10 17" id="KW-0418">Kinase</keyword>
<dbReference type="NCBIfam" id="TIGR01064">
    <property type="entry name" value="pyruv_kin"/>
    <property type="match status" value="1"/>
</dbReference>
<dbReference type="InterPro" id="IPR015806">
    <property type="entry name" value="Pyrv_Knase_insert_dom_sf"/>
</dbReference>
<dbReference type="Gene3D" id="2.40.33.10">
    <property type="entry name" value="PK beta-barrel domain-like"/>
    <property type="match status" value="1"/>
</dbReference>
<evidence type="ECO:0000256" key="3">
    <source>
        <dbReference type="ARBA" id="ARBA00004997"/>
    </source>
</evidence>
<keyword evidence="11" id="KW-0067">ATP-binding</keyword>
<dbReference type="FunFam" id="3.20.20.60:FF:000001">
    <property type="entry name" value="Pyruvate kinase"/>
    <property type="match status" value="1"/>
</dbReference>
<accession>A0A9Y2AH81</accession>
<dbReference type="SUPFAM" id="SSF51621">
    <property type="entry name" value="Phosphoenolpyruvate/pyruvate domain"/>
    <property type="match status" value="1"/>
</dbReference>
<keyword evidence="9" id="KW-0547">Nucleotide-binding</keyword>
<proteinExistence type="inferred from homology"/>
<dbReference type="PANTHER" id="PTHR11817">
    <property type="entry name" value="PYRUVATE KINASE"/>
    <property type="match status" value="1"/>
</dbReference>
<dbReference type="Pfam" id="PF02887">
    <property type="entry name" value="PK_C"/>
    <property type="match status" value="1"/>
</dbReference>
<evidence type="ECO:0000256" key="15">
    <source>
        <dbReference type="ARBA" id="ARBA00023317"/>
    </source>
</evidence>
<evidence type="ECO:0000256" key="17">
    <source>
        <dbReference type="RuleBase" id="RU000504"/>
    </source>
</evidence>
<dbReference type="Gene3D" id="3.20.20.60">
    <property type="entry name" value="Phosphoenolpyruvate-binding domains"/>
    <property type="match status" value="1"/>
</dbReference>
<dbReference type="PRINTS" id="PR01050">
    <property type="entry name" value="PYRUVTKNASE"/>
</dbReference>
<dbReference type="SUPFAM" id="SSF50800">
    <property type="entry name" value="PK beta-barrel domain-like"/>
    <property type="match status" value="1"/>
</dbReference>
<evidence type="ECO:0000256" key="14">
    <source>
        <dbReference type="ARBA" id="ARBA00023152"/>
    </source>
</evidence>
<dbReference type="InterPro" id="IPR015793">
    <property type="entry name" value="Pyrv_Knase_brl"/>
</dbReference>
<dbReference type="GO" id="GO:0005524">
    <property type="term" value="F:ATP binding"/>
    <property type="evidence" value="ECO:0007669"/>
    <property type="project" value="UniProtKB-KW"/>
</dbReference>
<reference evidence="20" key="1">
    <citation type="submission" date="2023-03" db="EMBL/GenBank/DDBJ databases">
        <title>Selenobaculum gbiensis gen. nov. sp. nov., a new bacterium isolated from the gut microbiota of IBD patient.</title>
        <authorList>
            <person name="Yeo S."/>
            <person name="Park H."/>
            <person name="Huh C.S."/>
        </authorList>
    </citation>
    <scope>NUCLEOTIDE SEQUENCE</scope>
    <source>
        <strain evidence="20">ICN-92133</strain>
    </source>
</reference>